<keyword evidence="2" id="KW-1185">Reference proteome</keyword>
<protein>
    <submittedName>
        <fullName evidence="1">Uncharacterized protein</fullName>
    </submittedName>
</protein>
<sequence>MIVTTDKRVYRWSSMTAGRGASVTFNIPFTASFPTRGGSTWRSLGLGFLVDLLLDSFGLVDIKKNEECVFAMCGNRDLRLIAPPSIAPFPPSISNSIPTPEADKALVTRPDLRISMGGDDHLLSIGRLRFLRNYQERALFTLSKNEKTLERIKSEAVTEDELQTRELQRHSYY</sequence>
<comment type="caution">
    <text evidence="1">The sequence shown here is derived from an EMBL/GenBank/DDBJ whole genome shotgun (WGS) entry which is preliminary data.</text>
</comment>
<organism evidence="1 2">
    <name type="scientific">Eumeta variegata</name>
    <name type="common">Bagworm moth</name>
    <name type="synonym">Eumeta japonica</name>
    <dbReference type="NCBI Taxonomy" id="151549"/>
    <lineage>
        <taxon>Eukaryota</taxon>
        <taxon>Metazoa</taxon>
        <taxon>Ecdysozoa</taxon>
        <taxon>Arthropoda</taxon>
        <taxon>Hexapoda</taxon>
        <taxon>Insecta</taxon>
        <taxon>Pterygota</taxon>
        <taxon>Neoptera</taxon>
        <taxon>Endopterygota</taxon>
        <taxon>Lepidoptera</taxon>
        <taxon>Glossata</taxon>
        <taxon>Ditrysia</taxon>
        <taxon>Tineoidea</taxon>
        <taxon>Psychidae</taxon>
        <taxon>Oiketicinae</taxon>
        <taxon>Eumeta</taxon>
    </lineage>
</organism>
<dbReference type="EMBL" id="BGZK01000347">
    <property type="protein sequence ID" value="GBP38356.1"/>
    <property type="molecule type" value="Genomic_DNA"/>
</dbReference>
<evidence type="ECO:0000313" key="2">
    <source>
        <dbReference type="Proteomes" id="UP000299102"/>
    </source>
</evidence>
<gene>
    <name evidence="1" type="ORF">EVAR_36308_1</name>
</gene>
<dbReference type="Proteomes" id="UP000299102">
    <property type="component" value="Unassembled WGS sequence"/>
</dbReference>
<accession>A0A4C1VHD5</accession>
<evidence type="ECO:0000313" key="1">
    <source>
        <dbReference type="EMBL" id="GBP38356.1"/>
    </source>
</evidence>
<dbReference type="AlphaFoldDB" id="A0A4C1VHD5"/>
<reference evidence="1 2" key="1">
    <citation type="journal article" date="2019" name="Commun. Biol.">
        <title>The bagworm genome reveals a unique fibroin gene that provides high tensile strength.</title>
        <authorList>
            <person name="Kono N."/>
            <person name="Nakamura H."/>
            <person name="Ohtoshi R."/>
            <person name="Tomita M."/>
            <person name="Numata K."/>
            <person name="Arakawa K."/>
        </authorList>
    </citation>
    <scope>NUCLEOTIDE SEQUENCE [LARGE SCALE GENOMIC DNA]</scope>
</reference>
<proteinExistence type="predicted"/>
<name>A0A4C1VHD5_EUMVA</name>